<dbReference type="GO" id="GO:0043856">
    <property type="term" value="F:anti-sigma factor antagonist activity"/>
    <property type="evidence" value="ECO:0007669"/>
    <property type="project" value="InterPro"/>
</dbReference>
<keyword evidence="5" id="KW-1185">Reference proteome</keyword>
<name>A0A5Q0GZ21_SACSY</name>
<evidence type="ECO:0000256" key="1">
    <source>
        <dbReference type="ARBA" id="ARBA00009013"/>
    </source>
</evidence>
<dbReference type="PANTHER" id="PTHR33495:SF2">
    <property type="entry name" value="ANTI-SIGMA FACTOR ANTAGONIST TM_1081-RELATED"/>
    <property type="match status" value="1"/>
</dbReference>
<dbReference type="Gene3D" id="3.30.750.24">
    <property type="entry name" value="STAS domain"/>
    <property type="match status" value="1"/>
</dbReference>
<dbReference type="Pfam" id="PF13466">
    <property type="entry name" value="STAS_2"/>
    <property type="match status" value="1"/>
</dbReference>
<dbReference type="AlphaFoldDB" id="A0A5Q0GZ21"/>
<dbReference type="CDD" id="cd07043">
    <property type="entry name" value="STAS_anti-anti-sigma_factors"/>
    <property type="match status" value="1"/>
</dbReference>
<dbReference type="SUPFAM" id="SSF52091">
    <property type="entry name" value="SpoIIaa-like"/>
    <property type="match status" value="1"/>
</dbReference>
<dbReference type="RefSeq" id="WP_051766622.1">
    <property type="nucleotide sequence ID" value="NZ_CP034550.1"/>
</dbReference>
<evidence type="ECO:0000259" key="3">
    <source>
        <dbReference type="PROSITE" id="PS50801"/>
    </source>
</evidence>
<dbReference type="EMBL" id="CP034550">
    <property type="protein sequence ID" value="QFZ18915.1"/>
    <property type="molecule type" value="Genomic_DNA"/>
</dbReference>
<dbReference type="InterPro" id="IPR058548">
    <property type="entry name" value="MlaB-like_STAS"/>
</dbReference>
<accession>A0A5Q0GZ21</accession>
<organism evidence="4 5">
    <name type="scientific">Saccharothrix syringae</name>
    <name type="common">Nocardiopsis syringae</name>
    <dbReference type="NCBI Taxonomy" id="103733"/>
    <lineage>
        <taxon>Bacteria</taxon>
        <taxon>Bacillati</taxon>
        <taxon>Actinomycetota</taxon>
        <taxon>Actinomycetes</taxon>
        <taxon>Pseudonocardiales</taxon>
        <taxon>Pseudonocardiaceae</taxon>
        <taxon>Saccharothrix</taxon>
    </lineage>
</organism>
<dbReference type="InterPro" id="IPR003658">
    <property type="entry name" value="Anti-sigma_ant"/>
</dbReference>
<dbReference type="InterPro" id="IPR002645">
    <property type="entry name" value="STAS_dom"/>
</dbReference>
<dbReference type="Proteomes" id="UP000325787">
    <property type="component" value="Chromosome"/>
</dbReference>
<evidence type="ECO:0000313" key="4">
    <source>
        <dbReference type="EMBL" id="QFZ18915.1"/>
    </source>
</evidence>
<evidence type="ECO:0000313" key="5">
    <source>
        <dbReference type="Proteomes" id="UP000325787"/>
    </source>
</evidence>
<comment type="similarity">
    <text evidence="1 2">Belongs to the anti-sigma-factor antagonist family.</text>
</comment>
<proteinExistence type="inferred from homology"/>
<gene>
    <name evidence="4" type="ORF">EKG83_16965</name>
</gene>
<reference evidence="5" key="1">
    <citation type="journal article" date="2021" name="Curr. Microbiol.">
        <title>Complete genome of nocamycin-producing strain Saccharothrix syringae NRRL B-16468 reveals the biosynthetic potential for secondary metabolites.</title>
        <authorList>
            <person name="Mo X."/>
            <person name="Yang S."/>
        </authorList>
    </citation>
    <scope>NUCLEOTIDE SEQUENCE [LARGE SCALE GENOMIC DNA]</scope>
    <source>
        <strain evidence="5">ATCC 51364 / DSM 43886 / JCM 6844 / KCTC 9398 / NBRC 14523 / NRRL B-16468 / INA 2240</strain>
    </source>
</reference>
<evidence type="ECO:0000256" key="2">
    <source>
        <dbReference type="RuleBase" id="RU003749"/>
    </source>
</evidence>
<dbReference type="PANTHER" id="PTHR33495">
    <property type="entry name" value="ANTI-SIGMA FACTOR ANTAGONIST TM_1081-RELATED-RELATED"/>
    <property type="match status" value="1"/>
</dbReference>
<protein>
    <recommendedName>
        <fullName evidence="2">Anti-sigma factor antagonist</fullName>
    </recommendedName>
</protein>
<dbReference type="InterPro" id="IPR036513">
    <property type="entry name" value="STAS_dom_sf"/>
</dbReference>
<dbReference type="OrthoDB" id="3481860at2"/>
<sequence length="107" mass="11270">MLELTTAVDGTAHTVALTGELDHRTAPRLHAALDGLRLAAGDRLVLDLTGLTFCDSSGLSAFIAAHELSSGAVELVAPPAMVVRMLHVTGLTEIFTVHDADRGRLTR</sequence>
<dbReference type="NCBIfam" id="TIGR00377">
    <property type="entry name" value="ant_ant_sig"/>
    <property type="match status" value="1"/>
</dbReference>
<feature type="domain" description="STAS" evidence="3">
    <location>
        <begin position="15"/>
        <end position="107"/>
    </location>
</feature>
<dbReference type="PROSITE" id="PS50801">
    <property type="entry name" value="STAS"/>
    <property type="match status" value="1"/>
</dbReference>
<dbReference type="KEGG" id="ssyi:EKG83_16965"/>